<evidence type="ECO:0000313" key="2">
    <source>
        <dbReference type="Proteomes" id="UP000256780"/>
    </source>
</evidence>
<dbReference type="PIRSF" id="PIRSF028304">
    <property type="entry name" value="UCP028304"/>
    <property type="match status" value="1"/>
</dbReference>
<sequence>MAESVANGGDGAGLDDAGDGGILPYYKRELAYLRTEGAAFAERYPSVAARIAWHGTESPDPHTERLIEATAFLAARVHRDLDQAFPQLAAALLDNVCPSLVQPVPSMTVVQFELDAGQGKVTAGYAVPRHTGLHARTESGEACRFRTAWDTTLWPLAVTQARMTEDHALRLTLECAPGVDFSELELGTLRLHLHGDWMVTVPLYEALVTSVAGVRVAPPNAPQTWLPASAWREAGYGADENVLPQPPHAQPAYGLMQEYFAFARKFHFFELDLPAGRLGNGRSCEVELCLRRGAPALGRVHAGMFRLGCVPAINLFAQTSEPIVLDHRHYEHRLVADQRREAMTEIHSIRSVVLSDPDSERALAVPPFAAASGDPAEGELFWHARREPTLRASLSGTDMYLSFVDARNVQRLPAAAVAYANVLCTNRRLAEQVPVGARLVLEDVSQYAQVRCLYEPTAQRNPPMGSETLWQLVTLLTRHHGTLASGATGRHAVQQMLRLFAGDGQRQQEQVRGIRSVRARGATAHVGSEAWRGYCRGTEVAVEFDPDAFVGGSPLLLGAVLARFFALYTSVNSFVRLVVRRGDETWKQWPAMTGSQQLL</sequence>
<dbReference type="InterPro" id="IPR010272">
    <property type="entry name" value="T6SS_TssF"/>
</dbReference>
<dbReference type="NCBIfam" id="TIGR03359">
    <property type="entry name" value="VI_chp_6"/>
    <property type="match status" value="1"/>
</dbReference>
<accession>A0A976A8X5</accession>
<dbReference type="EMBL" id="OFSQ01000038">
    <property type="protein sequence ID" value="SOY68149.1"/>
    <property type="molecule type" value="Genomic_DNA"/>
</dbReference>
<dbReference type="RefSeq" id="WP_116359394.1">
    <property type="nucleotide sequence ID" value="NZ_LT976854.1"/>
</dbReference>
<organism evidence="1 2">
    <name type="scientific">Cupriavidus taiwanensis</name>
    <dbReference type="NCBI Taxonomy" id="164546"/>
    <lineage>
        <taxon>Bacteria</taxon>
        <taxon>Pseudomonadati</taxon>
        <taxon>Pseudomonadota</taxon>
        <taxon>Betaproteobacteria</taxon>
        <taxon>Burkholderiales</taxon>
        <taxon>Burkholderiaceae</taxon>
        <taxon>Cupriavidus</taxon>
    </lineage>
</organism>
<name>A0A976A8X5_9BURK</name>
<comment type="caution">
    <text evidence="1">The sequence shown here is derived from an EMBL/GenBank/DDBJ whole genome shotgun (WGS) entry which is preliminary data.</text>
</comment>
<gene>
    <name evidence="1" type="ORF">CBM2587_B90585</name>
</gene>
<evidence type="ECO:0000313" key="1">
    <source>
        <dbReference type="EMBL" id="SOY68149.1"/>
    </source>
</evidence>
<dbReference type="Proteomes" id="UP000256780">
    <property type="component" value="Chromosome CBM2587_b"/>
</dbReference>
<proteinExistence type="predicted"/>
<reference evidence="1 2" key="1">
    <citation type="submission" date="2018-01" db="EMBL/GenBank/DDBJ databases">
        <authorList>
            <person name="Clerissi C."/>
        </authorList>
    </citation>
    <scope>NUCLEOTIDE SEQUENCE [LARGE SCALE GENOMIC DNA]</scope>
    <source>
        <strain evidence="1">Cupriavidus sp. LMG 19464</strain>
    </source>
</reference>
<dbReference type="PANTHER" id="PTHR35370">
    <property type="entry name" value="CYTOPLASMIC PROTEIN-RELATED-RELATED"/>
    <property type="match status" value="1"/>
</dbReference>
<dbReference type="Pfam" id="PF05947">
    <property type="entry name" value="T6SS_TssF"/>
    <property type="match status" value="1"/>
</dbReference>
<dbReference type="PANTHER" id="PTHR35370:SF1">
    <property type="entry name" value="TYPE VI SECRETION SYSTEM COMPONENT TSSF1"/>
    <property type="match status" value="1"/>
</dbReference>
<dbReference type="AlphaFoldDB" id="A0A976A8X5"/>
<protein>
    <submittedName>
        <fullName evidence="1">Type VI secretion protein</fullName>
    </submittedName>
</protein>
<dbReference type="OrthoDB" id="9763676at2"/>